<name>A0A2Z4GE45_9BACT</name>
<dbReference type="GO" id="GO:0006094">
    <property type="term" value="P:gluconeogenesis"/>
    <property type="evidence" value="ECO:0007669"/>
    <property type="project" value="TreeGrafter"/>
</dbReference>
<sequence>MKLSLLGLGTKNEVRLVCFWRLLLAKSGVESIVLAVDVFYCQAGNDNKPPYKARYVGSLVADFHRNLIKGGIYMYPCSAMDPKGKSRLLYECNPIAFLAKRRRRRKVIDARHKIS</sequence>
<organism evidence="3 4">
    <name type="scientific">Arcticibacterium luteifluviistationis</name>
    <dbReference type="NCBI Taxonomy" id="1784714"/>
    <lineage>
        <taxon>Bacteria</taxon>
        <taxon>Pseudomonadati</taxon>
        <taxon>Bacteroidota</taxon>
        <taxon>Cytophagia</taxon>
        <taxon>Cytophagales</taxon>
        <taxon>Leadbetterellaceae</taxon>
        <taxon>Arcticibacterium</taxon>
    </lineage>
</organism>
<dbReference type="InterPro" id="IPR044015">
    <property type="entry name" value="FBPase_C_dom"/>
</dbReference>
<dbReference type="GO" id="GO:0006000">
    <property type="term" value="P:fructose metabolic process"/>
    <property type="evidence" value="ECO:0007669"/>
    <property type="project" value="TreeGrafter"/>
</dbReference>
<comment type="pathway">
    <text evidence="1">Carbohydrate biosynthesis.</text>
</comment>
<reference evidence="3 4" key="1">
    <citation type="submission" date="2018-05" db="EMBL/GenBank/DDBJ databases">
        <title>Complete genome sequence of Arcticibacterium luteifluviistationis SM1504T, a cytophagaceae bacterium isolated from Arctic surface seawater.</title>
        <authorList>
            <person name="Li Y."/>
            <person name="Qin Q.-L."/>
        </authorList>
    </citation>
    <scope>NUCLEOTIDE SEQUENCE [LARGE SCALE GENOMIC DNA]</scope>
    <source>
        <strain evidence="3 4">SM1504</strain>
    </source>
</reference>
<feature type="domain" description="Fructose-1-6-bisphosphatase class 1 C-terminal" evidence="2">
    <location>
        <begin position="49"/>
        <end position="100"/>
    </location>
</feature>
<evidence type="ECO:0000313" key="4">
    <source>
        <dbReference type="Proteomes" id="UP000249873"/>
    </source>
</evidence>
<protein>
    <recommendedName>
        <fullName evidence="2">Fructose-1-6-bisphosphatase class 1 C-terminal domain-containing protein</fullName>
    </recommendedName>
</protein>
<accession>A0A2Z4GE45</accession>
<dbReference type="AlphaFoldDB" id="A0A2Z4GE45"/>
<dbReference type="GO" id="GO:0042132">
    <property type="term" value="F:fructose 1,6-bisphosphate 1-phosphatase activity"/>
    <property type="evidence" value="ECO:0007669"/>
    <property type="project" value="TreeGrafter"/>
</dbReference>
<dbReference type="KEGG" id="als:DJ013_15995"/>
<dbReference type="PANTHER" id="PTHR11556:SF35">
    <property type="entry name" value="SEDOHEPTULOSE-1,7-BISPHOSPHATASE, CHLOROPLASTIC"/>
    <property type="match status" value="1"/>
</dbReference>
<dbReference type="RefSeq" id="WP_111372957.1">
    <property type="nucleotide sequence ID" value="NZ_CP029480.1"/>
</dbReference>
<gene>
    <name evidence="3" type="ORF">DJ013_15995</name>
</gene>
<proteinExistence type="predicted"/>
<dbReference type="InterPro" id="IPR000146">
    <property type="entry name" value="FBPase_class-1"/>
</dbReference>
<evidence type="ECO:0000259" key="2">
    <source>
        <dbReference type="Pfam" id="PF18913"/>
    </source>
</evidence>
<dbReference type="GO" id="GO:0006002">
    <property type="term" value="P:fructose 6-phosphate metabolic process"/>
    <property type="evidence" value="ECO:0007669"/>
    <property type="project" value="TreeGrafter"/>
</dbReference>
<dbReference type="GO" id="GO:0005986">
    <property type="term" value="P:sucrose biosynthetic process"/>
    <property type="evidence" value="ECO:0007669"/>
    <property type="project" value="TreeGrafter"/>
</dbReference>
<dbReference type="OrthoDB" id="9806756at2"/>
<evidence type="ECO:0000313" key="3">
    <source>
        <dbReference type="EMBL" id="AWV99589.1"/>
    </source>
</evidence>
<dbReference type="GO" id="GO:0005829">
    <property type="term" value="C:cytosol"/>
    <property type="evidence" value="ECO:0007669"/>
    <property type="project" value="TreeGrafter"/>
</dbReference>
<dbReference type="GO" id="GO:0030388">
    <property type="term" value="P:fructose 1,6-bisphosphate metabolic process"/>
    <property type="evidence" value="ECO:0007669"/>
    <property type="project" value="TreeGrafter"/>
</dbReference>
<keyword evidence="4" id="KW-1185">Reference proteome</keyword>
<dbReference type="Pfam" id="PF18913">
    <property type="entry name" value="FBPase_C"/>
    <property type="match status" value="1"/>
</dbReference>
<dbReference type="Proteomes" id="UP000249873">
    <property type="component" value="Chromosome"/>
</dbReference>
<dbReference type="SUPFAM" id="SSF56655">
    <property type="entry name" value="Carbohydrate phosphatase"/>
    <property type="match status" value="1"/>
</dbReference>
<dbReference type="EMBL" id="CP029480">
    <property type="protein sequence ID" value="AWV99589.1"/>
    <property type="molecule type" value="Genomic_DNA"/>
</dbReference>
<evidence type="ECO:0000256" key="1">
    <source>
        <dbReference type="ARBA" id="ARBA00024331"/>
    </source>
</evidence>
<dbReference type="Gene3D" id="3.40.190.80">
    <property type="match status" value="1"/>
</dbReference>
<dbReference type="PANTHER" id="PTHR11556">
    <property type="entry name" value="FRUCTOSE-1,6-BISPHOSPHATASE-RELATED"/>
    <property type="match status" value="1"/>
</dbReference>